<keyword evidence="7" id="KW-0206">Cytoskeleton</keyword>
<dbReference type="SMART" id="SM00015">
    <property type="entry name" value="IQ"/>
    <property type="match status" value="1"/>
</dbReference>
<dbReference type="AlphaFoldDB" id="A0A9J7Y3S9"/>
<reference evidence="12" key="1">
    <citation type="submission" date="2025-08" db="UniProtKB">
        <authorList>
            <consortium name="Ensembl"/>
        </authorList>
    </citation>
    <scope>IDENTIFICATION</scope>
</reference>
<evidence type="ECO:0000256" key="3">
    <source>
        <dbReference type="ARBA" id="ARBA00013738"/>
    </source>
</evidence>
<comment type="similarity">
    <text evidence="2">Belongs to the DRC9 family.</text>
</comment>
<evidence type="ECO:0000256" key="9">
    <source>
        <dbReference type="ARBA" id="ARBA00032183"/>
    </source>
</evidence>
<dbReference type="GO" id="GO:0005737">
    <property type="term" value="C:cytoplasm"/>
    <property type="evidence" value="ECO:0007669"/>
    <property type="project" value="TreeGrafter"/>
</dbReference>
<evidence type="ECO:0000256" key="8">
    <source>
        <dbReference type="ARBA" id="ARBA00023273"/>
    </source>
</evidence>
<dbReference type="Gene3D" id="1.20.5.190">
    <property type="match status" value="1"/>
</dbReference>
<dbReference type="Pfam" id="PF00612">
    <property type="entry name" value="IQ"/>
    <property type="match status" value="1"/>
</dbReference>
<reference evidence="12" key="2">
    <citation type="submission" date="2025-09" db="UniProtKB">
        <authorList>
            <consortium name="Ensembl"/>
        </authorList>
    </citation>
    <scope>IDENTIFICATION</scope>
</reference>
<keyword evidence="10" id="KW-0175">Coiled coil</keyword>
<dbReference type="Ensembl" id="ENSCCRT00000169976.1">
    <property type="protein sequence ID" value="ENSCCRP00000113666.1"/>
    <property type="gene ID" value="ENSCCRG00000015500.2"/>
</dbReference>
<evidence type="ECO:0000256" key="7">
    <source>
        <dbReference type="ARBA" id="ARBA00023212"/>
    </source>
</evidence>
<evidence type="ECO:0000313" key="13">
    <source>
        <dbReference type="Proteomes" id="UP001108240"/>
    </source>
</evidence>
<dbReference type="Proteomes" id="UP001108240">
    <property type="component" value="Unplaced"/>
</dbReference>
<keyword evidence="8" id="KW-0966">Cell projection</keyword>
<evidence type="ECO:0000256" key="6">
    <source>
        <dbReference type="ARBA" id="ARBA00023069"/>
    </source>
</evidence>
<sequence length="357" mass="41427">MMSVDVLRACAVLQDCADQLAVLGNIIHPGADTQRTELHLKTARLMAGSSLSDFTGELHQSQKHLSIQERLFTPDNLAKVQKDRQFVSDVINGLMVDLQEKNSFQSLFSAVEEQRKKKAQLLDIINREEEGRLRIKALQKELLDIHKQKTDECVRLEELVAYLRDQVQDIRVRSNRQGKFVNSCAEQLVCQGLKVNSQKEKELEDEVGILQESTEEEKNVHMELETFLKRQHANLQEKLQFWIQRYEKDMEKKEQEITGLQNKRNVSQARIQELSKKCRDMQEVIIEDRTEKERLRAQLEKEQRERDAATKIQAWWRGTLVRKGLGSPKKDKSKSKGGKKGFTRVPLERGERSPFPL</sequence>
<dbReference type="CDD" id="cd23766">
    <property type="entry name" value="IQCG"/>
    <property type="match status" value="1"/>
</dbReference>
<evidence type="ECO:0000256" key="2">
    <source>
        <dbReference type="ARBA" id="ARBA00008222"/>
    </source>
</evidence>
<evidence type="ECO:0000256" key="10">
    <source>
        <dbReference type="SAM" id="Coils"/>
    </source>
</evidence>
<dbReference type="GO" id="GO:0060216">
    <property type="term" value="P:definitive hemopoiesis"/>
    <property type="evidence" value="ECO:0007669"/>
    <property type="project" value="Ensembl"/>
</dbReference>
<comment type="subcellular location">
    <subcellularLocation>
        <location evidence="1">Cytoplasm</location>
        <location evidence="1">Cytoskeleton</location>
        <location evidence="1">Flagellum axoneme</location>
    </subcellularLocation>
</comment>
<evidence type="ECO:0000256" key="5">
    <source>
        <dbReference type="ARBA" id="ARBA00022846"/>
    </source>
</evidence>
<keyword evidence="4" id="KW-0963">Cytoplasm</keyword>
<keyword evidence="6" id="KW-0969">Cilium</keyword>
<keyword evidence="5" id="KW-0282">Flagellum</keyword>
<evidence type="ECO:0000256" key="11">
    <source>
        <dbReference type="SAM" id="MobiDB-lite"/>
    </source>
</evidence>
<accession>A0A9J7Y3S9</accession>
<dbReference type="GO" id="GO:0007288">
    <property type="term" value="P:sperm axoneme assembly"/>
    <property type="evidence" value="ECO:0007669"/>
    <property type="project" value="TreeGrafter"/>
</dbReference>
<dbReference type="PROSITE" id="PS50096">
    <property type="entry name" value="IQ"/>
    <property type="match status" value="1"/>
</dbReference>
<evidence type="ECO:0000313" key="12">
    <source>
        <dbReference type="Ensembl" id="ENSCCRP00000113666.1"/>
    </source>
</evidence>
<feature type="compositionally biased region" description="Basic residues" evidence="11">
    <location>
        <begin position="331"/>
        <end position="342"/>
    </location>
</feature>
<keyword evidence="13" id="KW-1185">Reference proteome</keyword>
<dbReference type="InterPro" id="IPR042618">
    <property type="entry name" value="IQCG"/>
</dbReference>
<dbReference type="GeneTree" id="ENSGT00730000111263"/>
<feature type="region of interest" description="Disordered" evidence="11">
    <location>
        <begin position="323"/>
        <end position="357"/>
    </location>
</feature>
<evidence type="ECO:0000256" key="1">
    <source>
        <dbReference type="ARBA" id="ARBA00004611"/>
    </source>
</evidence>
<dbReference type="GO" id="GO:0036126">
    <property type="term" value="C:sperm flagellum"/>
    <property type="evidence" value="ECO:0007669"/>
    <property type="project" value="TreeGrafter"/>
</dbReference>
<name>A0A9J7Y3S9_CYPCA</name>
<dbReference type="InterPro" id="IPR000048">
    <property type="entry name" value="IQ_motif_EF-hand-BS"/>
</dbReference>
<protein>
    <recommendedName>
        <fullName evidence="3">Dynein regulatory complex protein 9</fullName>
    </recommendedName>
    <alternativeName>
        <fullName evidence="9">IQ domain-containing protein G</fullName>
    </alternativeName>
</protein>
<dbReference type="PANTHER" id="PTHR14871">
    <property type="entry name" value="DYNEIN REGULATORY COMPLEX PROTEIN 9"/>
    <property type="match status" value="1"/>
</dbReference>
<organism evidence="12 13">
    <name type="scientific">Cyprinus carpio carpio</name>
    <dbReference type="NCBI Taxonomy" id="630221"/>
    <lineage>
        <taxon>Eukaryota</taxon>
        <taxon>Metazoa</taxon>
        <taxon>Chordata</taxon>
        <taxon>Craniata</taxon>
        <taxon>Vertebrata</taxon>
        <taxon>Euteleostomi</taxon>
        <taxon>Actinopterygii</taxon>
        <taxon>Neopterygii</taxon>
        <taxon>Teleostei</taxon>
        <taxon>Ostariophysi</taxon>
        <taxon>Cypriniformes</taxon>
        <taxon>Cyprinidae</taxon>
        <taxon>Cyprininae</taxon>
        <taxon>Cyprinus</taxon>
    </lineage>
</organism>
<dbReference type="PANTHER" id="PTHR14871:SF1">
    <property type="entry name" value="DYNEIN REGULATORY COMPLEX PROTEIN 9"/>
    <property type="match status" value="1"/>
</dbReference>
<proteinExistence type="inferred from homology"/>
<feature type="coiled-coil region" evidence="10">
    <location>
        <begin position="243"/>
        <end position="312"/>
    </location>
</feature>
<evidence type="ECO:0000256" key="4">
    <source>
        <dbReference type="ARBA" id="ARBA00022490"/>
    </source>
</evidence>
<dbReference type="OMA" id="QFEEMTI"/>
<feature type="compositionally biased region" description="Basic and acidic residues" evidence="11">
    <location>
        <begin position="346"/>
        <end position="357"/>
    </location>
</feature>